<name>A0A5M3MM98_CONPW</name>
<gene>
    <name evidence="1" type="ORF">CONPUDRAFT_144447</name>
</gene>
<dbReference type="Proteomes" id="UP000053558">
    <property type="component" value="Unassembled WGS sequence"/>
</dbReference>
<keyword evidence="2" id="KW-1185">Reference proteome</keyword>
<evidence type="ECO:0000313" key="1">
    <source>
        <dbReference type="EMBL" id="EIW80298.1"/>
    </source>
</evidence>
<dbReference type="KEGG" id="cput:CONPUDRAFT_144447"/>
<proteinExistence type="predicted"/>
<accession>A0A5M3MM98</accession>
<dbReference type="GeneID" id="19201947"/>
<reference evidence="2" key="1">
    <citation type="journal article" date="2012" name="Science">
        <title>The Paleozoic origin of enzymatic lignin decomposition reconstructed from 31 fungal genomes.</title>
        <authorList>
            <person name="Floudas D."/>
            <person name="Binder M."/>
            <person name="Riley R."/>
            <person name="Barry K."/>
            <person name="Blanchette R.A."/>
            <person name="Henrissat B."/>
            <person name="Martinez A.T."/>
            <person name="Otillar R."/>
            <person name="Spatafora J.W."/>
            <person name="Yadav J.S."/>
            <person name="Aerts A."/>
            <person name="Benoit I."/>
            <person name="Boyd A."/>
            <person name="Carlson A."/>
            <person name="Copeland A."/>
            <person name="Coutinho P.M."/>
            <person name="de Vries R.P."/>
            <person name="Ferreira P."/>
            <person name="Findley K."/>
            <person name="Foster B."/>
            <person name="Gaskell J."/>
            <person name="Glotzer D."/>
            <person name="Gorecki P."/>
            <person name="Heitman J."/>
            <person name="Hesse C."/>
            <person name="Hori C."/>
            <person name="Igarashi K."/>
            <person name="Jurgens J.A."/>
            <person name="Kallen N."/>
            <person name="Kersten P."/>
            <person name="Kohler A."/>
            <person name="Kuees U."/>
            <person name="Kumar T.K.A."/>
            <person name="Kuo A."/>
            <person name="LaButti K."/>
            <person name="Larrondo L.F."/>
            <person name="Lindquist E."/>
            <person name="Ling A."/>
            <person name="Lombard V."/>
            <person name="Lucas S."/>
            <person name="Lundell T."/>
            <person name="Martin R."/>
            <person name="McLaughlin D.J."/>
            <person name="Morgenstern I."/>
            <person name="Morin E."/>
            <person name="Murat C."/>
            <person name="Nagy L.G."/>
            <person name="Nolan M."/>
            <person name="Ohm R.A."/>
            <person name="Patyshakuliyeva A."/>
            <person name="Rokas A."/>
            <person name="Ruiz-Duenas F.J."/>
            <person name="Sabat G."/>
            <person name="Salamov A."/>
            <person name="Samejima M."/>
            <person name="Schmutz J."/>
            <person name="Slot J.C."/>
            <person name="St John F."/>
            <person name="Stenlid J."/>
            <person name="Sun H."/>
            <person name="Sun S."/>
            <person name="Syed K."/>
            <person name="Tsang A."/>
            <person name="Wiebenga A."/>
            <person name="Young D."/>
            <person name="Pisabarro A."/>
            <person name="Eastwood D.C."/>
            <person name="Martin F."/>
            <person name="Cullen D."/>
            <person name="Grigoriev I.V."/>
            <person name="Hibbett D.S."/>
        </authorList>
    </citation>
    <scope>NUCLEOTIDE SEQUENCE [LARGE SCALE GENOMIC DNA]</scope>
    <source>
        <strain evidence="2">RWD-64-598 SS2</strain>
    </source>
</reference>
<protein>
    <submittedName>
        <fullName evidence="1">Uncharacterized protein</fullName>
    </submittedName>
</protein>
<dbReference type="EMBL" id="JH711579">
    <property type="protein sequence ID" value="EIW80298.1"/>
    <property type="molecule type" value="Genomic_DNA"/>
</dbReference>
<comment type="caution">
    <text evidence="1">The sequence shown here is derived from an EMBL/GenBank/DDBJ whole genome shotgun (WGS) entry which is preliminary data.</text>
</comment>
<dbReference type="AlphaFoldDB" id="A0A5M3MM98"/>
<evidence type="ECO:0000313" key="2">
    <source>
        <dbReference type="Proteomes" id="UP000053558"/>
    </source>
</evidence>
<sequence length="55" mass="6360">MLRSPARSLLVIPNQAHSSSHPPIHPRTVSSFTIQHEVHLPRCSRSRHCRLRLCR</sequence>
<organism evidence="1 2">
    <name type="scientific">Coniophora puteana (strain RWD-64-598)</name>
    <name type="common">Brown rot fungus</name>
    <dbReference type="NCBI Taxonomy" id="741705"/>
    <lineage>
        <taxon>Eukaryota</taxon>
        <taxon>Fungi</taxon>
        <taxon>Dikarya</taxon>
        <taxon>Basidiomycota</taxon>
        <taxon>Agaricomycotina</taxon>
        <taxon>Agaricomycetes</taxon>
        <taxon>Agaricomycetidae</taxon>
        <taxon>Boletales</taxon>
        <taxon>Coniophorineae</taxon>
        <taxon>Coniophoraceae</taxon>
        <taxon>Coniophora</taxon>
    </lineage>
</organism>
<dbReference type="RefSeq" id="XP_007769280.1">
    <property type="nucleotide sequence ID" value="XM_007771090.1"/>
</dbReference>